<protein>
    <recommendedName>
        <fullName evidence="4">Carboxypeptidase regulatory-like domain-containing protein</fullName>
    </recommendedName>
</protein>
<dbReference type="KEGG" id="gms:SOIL9_70780"/>
<dbReference type="PROSITE" id="PS51257">
    <property type="entry name" value="PROKAR_LIPOPROTEIN"/>
    <property type="match status" value="1"/>
</dbReference>
<sequence length="147" mass="15530">MMTRLFCTGICLFTLAGCGGTGKPDALPSGGKVTFNKTTPPVGALVVFHPVDPAFEKRIGGKPFGKVKEDGTFALTTFAEGDGAPEGEYGVTIDWRPPAKENKTGFSLTEGSAGPAKLNPKYGNPQQPFTKVTVKKGDINQFSFNVD</sequence>
<keyword evidence="3" id="KW-1185">Reference proteome</keyword>
<evidence type="ECO:0000313" key="3">
    <source>
        <dbReference type="Proteomes" id="UP000464178"/>
    </source>
</evidence>
<dbReference type="RefSeq" id="WP_162673126.1">
    <property type="nucleotide sequence ID" value="NZ_LR593886.1"/>
</dbReference>
<accession>A0A6P2DL19</accession>
<gene>
    <name evidence="2" type="ORF">SOIL9_70780</name>
</gene>
<evidence type="ECO:0000313" key="2">
    <source>
        <dbReference type="EMBL" id="VTS03752.1"/>
    </source>
</evidence>
<dbReference type="EMBL" id="LR593886">
    <property type="protein sequence ID" value="VTS03752.1"/>
    <property type="molecule type" value="Genomic_DNA"/>
</dbReference>
<reference evidence="2 3" key="1">
    <citation type="submission" date="2019-05" db="EMBL/GenBank/DDBJ databases">
        <authorList>
            <consortium name="Science for Life Laboratories"/>
        </authorList>
    </citation>
    <scope>NUCLEOTIDE SEQUENCE [LARGE SCALE GENOMIC DNA]</scope>
    <source>
        <strain evidence="2">Soil9</strain>
    </source>
</reference>
<evidence type="ECO:0000256" key="1">
    <source>
        <dbReference type="SAM" id="MobiDB-lite"/>
    </source>
</evidence>
<proteinExistence type="predicted"/>
<feature type="region of interest" description="Disordered" evidence="1">
    <location>
        <begin position="86"/>
        <end position="129"/>
    </location>
</feature>
<organism evidence="2 3">
    <name type="scientific">Gemmata massiliana</name>
    <dbReference type="NCBI Taxonomy" id="1210884"/>
    <lineage>
        <taxon>Bacteria</taxon>
        <taxon>Pseudomonadati</taxon>
        <taxon>Planctomycetota</taxon>
        <taxon>Planctomycetia</taxon>
        <taxon>Gemmatales</taxon>
        <taxon>Gemmataceae</taxon>
        <taxon>Gemmata</taxon>
    </lineage>
</organism>
<dbReference type="AlphaFoldDB" id="A0A6P2DL19"/>
<evidence type="ECO:0008006" key="4">
    <source>
        <dbReference type="Google" id="ProtNLM"/>
    </source>
</evidence>
<name>A0A6P2DL19_9BACT</name>
<dbReference type="Proteomes" id="UP000464178">
    <property type="component" value="Chromosome"/>
</dbReference>